<sequence>MAWEELETVPGTTTGTETCFYPTGIDITTRDSVVIVRRGDVRKSTEPYVTYCGRELSLPRCLFYSCENLPLSPPPAFRTDARFRSRVVGPNSTETLALQPQADVRFEFDQSSERQIRLTVGIRIKFLFPFSYCPVSFETFLHNGPTQSPTKRSIRHEVRETS</sequence>
<name>A0ABD2C7X0_VESMC</name>
<gene>
    <name evidence="1" type="ORF">V1477_010202</name>
</gene>
<evidence type="ECO:0000313" key="2">
    <source>
        <dbReference type="Proteomes" id="UP001607303"/>
    </source>
</evidence>
<dbReference type="EMBL" id="JAYRBN010000059">
    <property type="protein sequence ID" value="KAL2741141.1"/>
    <property type="molecule type" value="Genomic_DNA"/>
</dbReference>
<dbReference type="Proteomes" id="UP001607303">
    <property type="component" value="Unassembled WGS sequence"/>
</dbReference>
<reference evidence="1 2" key="1">
    <citation type="journal article" date="2024" name="Ann. Entomol. Soc. Am.">
        <title>Genomic analyses of the southern and eastern yellowjacket wasps (Hymenoptera: Vespidae) reveal evolutionary signatures of social life.</title>
        <authorList>
            <person name="Catto M.A."/>
            <person name="Caine P.B."/>
            <person name="Orr S.E."/>
            <person name="Hunt B.G."/>
            <person name="Goodisman M.A.D."/>
        </authorList>
    </citation>
    <scope>NUCLEOTIDE SEQUENCE [LARGE SCALE GENOMIC DNA]</scope>
    <source>
        <strain evidence="1">232</strain>
        <tissue evidence="1">Head and thorax</tissue>
    </source>
</reference>
<organism evidence="1 2">
    <name type="scientific">Vespula maculifrons</name>
    <name type="common">Eastern yellow jacket</name>
    <name type="synonym">Wasp</name>
    <dbReference type="NCBI Taxonomy" id="7453"/>
    <lineage>
        <taxon>Eukaryota</taxon>
        <taxon>Metazoa</taxon>
        <taxon>Ecdysozoa</taxon>
        <taxon>Arthropoda</taxon>
        <taxon>Hexapoda</taxon>
        <taxon>Insecta</taxon>
        <taxon>Pterygota</taxon>
        <taxon>Neoptera</taxon>
        <taxon>Endopterygota</taxon>
        <taxon>Hymenoptera</taxon>
        <taxon>Apocrita</taxon>
        <taxon>Aculeata</taxon>
        <taxon>Vespoidea</taxon>
        <taxon>Vespidae</taxon>
        <taxon>Vespinae</taxon>
        <taxon>Vespula</taxon>
    </lineage>
</organism>
<dbReference type="AlphaFoldDB" id="A0ABD2C7X0"/>
<proteinExistence type="predicted"/>
<protein>
    <submittedName>
        <fullName evidence="1">Uncharacterized protein</fullName>
    </submittedName>
</protein>
<evidence type="ECO:0000313" key="1">
    <source>
        <dbReference type="EMBL" id="KAL2741141.1"/>
    </source>
</evidence>
<comment type="caution">
    <text evidence="1">The sequence shown here is derived from an EMBL/GenBank/DDBJ whole genome shotgun (WGS) entry which is preliminary data.</text>
</comment>
<keyword evidence="2" id="KW-1185">Reference proteome</keyword>
<accession>A0ABD2C7X0</accession>